<feature type="region of interest" description="Disordered" evidence="1">
    <location>
        <begin position="565"/>
        <end position="584"/>
    </location>
</feature>
<dbReference type="InterPro" id="IPR035309">
    <property type="entry name" value="PSME4"/>
</dbReference>
<protein>
    <submittedName>
        <fullName evidence="2">Uncharacterized protein</fullName>
    </submittedName>
</protein>
<dbReference type="RefSeq" id="XP_013892320.1">
    <property type="nucleotide sequence ID" value="XM_014036866.1"/>
</dbReference>
<dbReference type="GeneID" id="25732247"/>
<dbReference type="AlphaFoldDB" id="A0A0D2MDK2"/>
<reference evidence="2 3" key="1">
    <citation type="journal article" date="2013" name="BMC Genomics">
        <title>Reconstruction of the lipid metabolism for the microalga Monoraphidium neglectum from its genome sequence reveals characteristics suitable for biofuel production.</title>
        <authorList>
            <person name="Bogen C."/>
            <person name="Al-Dilaimi A."/>
            <person name="Albersmeier A."/>
            <person name="Wichmann J."/>
            <person name="Grundmann M."/>
            <person name="Rupp O."/>
            <person name="Lauersen K.J."/>
            <person name="Blifernez-Klassen O."/>
            <person name="Kalinowski J."/>
            <person name="Goesmann A."/>
            <person name="Mussgnug J.H."/>
            <person name="Kruse O."/>
        </authorList>
    </citation>
    <scope>NUCLEOTIDE SEQUENCE [LARGE SCALE GENOMIC DNA]</scope>
    <source>
        <strain evidence="2 3">SAG 48.87</strain>
    </source>
</reference>
<evidence type="ECO:0000313" key="2">
    <source>
        <dbReference type="EMBL" id="KIY93300.1"/>
    </source>
</evidence>
<dbReference type="Proteomes" id="UP000054498">
    <property type="component" value="Unassembled WGS sequence"/>
</dbReference>
<feature type="compositionally biased region" description="Gly residues" evidence="1">
    <location>
        <begin position="531"/>
        <end position="546"/>
    </location>
</feature>
<feature type="compositionally biased region" description="Gly residues" evidence="1">
    <location>
        <begin position="198"/>
        <end position="207"/>
    </location>
</feature>
<feature type="region of interest" description="Disordered" evidence="1">
    <location>
        <begin position="531"/>
        <end position="550"/>
    </location>
</feature>
<evidence type="ECO:0000313" key="3">
    <source>
        <dbReference type="Proteomes" id="UP000054498"/>
    </source>
</evidence>
<dbReference type="PANTHER" id="PTHR32170">
    <property type="entry name" value="PROTEASOME ACTIVATOR COMPLEX SUBUNIT 4"/>
    <property type="match status" value="1"/>
</dbReference>
<organism evidence="2 3">
    <name type="scientific">Monoraphidium neglectum</name>
    <dbReference type="NCBI Taxonomy" id="145388"/>
    <lineage>
        <taxon>Eukaryota</taxon>
        <taxon>Viridiplantae</taxon>
        <taxon>Chlorophyta</taxon>
        <taxon>core chlorophytes</taxon>
        <taxon>Chlorophyceae</taxon>
        <taxon>CS clade</taxon>
        <taxon>Sphaeropleales</taxon>
        <taxon>Selenastraceae</taxon>
        <taxon>Monoraphidium</taxon>
    </lineage>
</organism>
<dbReference type="EMBL" id="KK104881">
    <property type="protein sequence ID" value="KIY93300.1"/>
    <property type="molecule type" value="Genomic_DNA"/>
</dbReference>
<keyword evidence="3" id="KW-1185">Reference proteome</keyword>
<evidence type="ECO:0000256" key="1">
    <source>
        <dbReference type="SAM" id="MobiDB-lite"/>
    </source>
</evidence>
<name>A0A0D2MDK2_9CHLO</name>
<dbReference type="KEGG" id="mng:MNEG_14662"/>
<gene>
    <name evidence="2" type="ORF">MNEG_14662</name>
</gene>
<feature type="compositionally biased region" description="Low complexity" evidence="1">
    <location>
        <begin position="188"/>
        <end position="197"/>
    </location>
</feature>
<dbReference type="GO" id="GO:0016504">
    <property type="term" value="F:peptidase activator activity"/>
    <property type="evidence" value="ECO:0007669"/>
    <property type="project" value="InterPro"/>
</dbReference>
<dbReference type="STRING" id="145388.A0A0D2MDK2"/>
<feature type="region of interest" description="Disordered" evidence="1">
    <location>
        <begin position="253"/>
        <end position="282"/>
    </location>
</feature>
<dbReference type="GO" id="GO:0010499">
    <property type="term" value="P:proteasomal ubiquitin-independent protein catabolic process"/>
    <property type="evidence" value="ECO:0007669"/>
    <property type="project" value="TreeGrafter"/>
</dbReference>
<accession>A0A0D2MDK2</accession>
<feature type="region of interest" description="Disordered" evidence="1">
    <location>
        <begin position="181"/>
        <end position="207"/>
    </location>
</feature>
<dbReference type="PANTHER" id="PTHR32170:SF3">
    <property type="entry name" value="PROTEASOME ACTIVATOR COMPLEX SUBUNIT 4"/>
    <property type="match status" value="1"/>
</dbReference>
<dbReference type="GO" id="GO:0070628">
    <property type="term" value="F:proteasome binding"/>
    <property type="evidence" value="ECO:0007669"/>
    <property type="project" value="InterPro"/>
</dbReference>
<sequence>MAALQQGGEAKQQLQDFLRERLDDPGFGEALVKLLVLGHSRLDQVEAAKGQRGGGGGGGGLMSALMNMGFEEVTPGAGLLWFTVSSLLEKGIKWPRDGTRPSAVRDGLFEPSHARLVQLLAALCPAATLAALRGPLTRRLAAHTQPAGPAEKAEHATVAEAAAGLLASGAPFLLPAATGPASTSMEVDGGADISAAGGASGEGGGSGGGEWAVALVRDGLRGCSLEMAASWAAATRFALDHLMPPAGAAAEAAGAGLNGEGDDEDGDGGGGGGGGGGVSSDPAAAAAERGLRALFAALLAVPGGGAGAPLLLELKRLRLFEQAVASIRTYEPDHDKLTTLRQAGAADAPPAGAPCFAGGRGWDARRGGGSARAFASAFRPPREARGFLGGVIAEVSLLMDAREQPSAVQELAGKLLADLAALMAPSVVGPALAALRRAGSLSDLAAAGGGGAAAGALAAGADSGASSPIELELGTAAAARGPAGGGGGSGGGGGAEGLVLLLNPGSAALAAQLRALVVRLVVSFQRQCADGGGGGSNGGSGDGSNGGSSVMAVDEESDAVLVPSPAAAAAGGPPAAAPQQQQQQQAALELSESRVRAAASQAGVGLNFILSAAYSPDAAALRPLVLAQLRGLLSLQMLSAPGLQQLAADAKRAAVALKYVPVSAGPECAGGVAALASAGGAPHWSTRAAAVVHLACFWFRHCFLLGAAEAQALEGLVVGLLQDPKGVYIGHLALLCSSRLHHVIENFVND</sequence>
<dbReference type="GO" id="GO:0005634">
    <property type="term" value="C:nucleus"/>
    <property type="evidence" value="ECO:0007669"/>
    <property type="project" value="TreeGrafter"/>
</dbReference>
<feature type="compositionally biased region" description="Gly residues" evidence="1">
    <location>
        <begin position="268"/>
        <end position="278"/>
    </location>
</feature>
<dbReference type="GO" id="GO:0005829">
    <property type="term" value="C:cytosol"/>
    <property type="evidence" value="ECO:0007669"/>
    <property type="project" value="TreeGrafter"/>
</dbReference>
<proteinExistence type="predicted"/>